<keyword evidence="2 3" id="KW-0378">Hydrolase</keyword>
<dbReference type="InterPro" id="IPR050654">
    <property type="entry name" value="AChE-related_enzymes"/>
</dbReference>
<dbReference type="AlphaFoldDB" id="A0A6A6UI77"/>
<evidence type="ECO:0000256" key="1">
    <source>
        <dbReference type="ARBA" id="ARBA00005964"/>
    </source>
</evidence>
<dbReference type="OrthoDB" id="408631at2759"/>
<dbReference type="InterPro" id="IPR019826">
    <property type="entry name" value="Carboxylesterase_B_AS"/>
</dbReference>
<organism evidence="5 6">
    <name type="scientific">Microthyrium microscopicum</name>
    <dbReference type="NCBI Taxonomy" id="703497"/>
    <lineage>
        <taxon>Eukaryota</taxon>
        <taxon>Fungi</taxon>
        <taxon>Dikarya</taxon>
        <taxon>Ascomycota</taxon>
        <taxon>Pezizomycotina</taxon>
        <taxon>Dothideomycetes</taxon>
        <taxon>Dothideomycetes incertae sedis</taxon>
        <taxon>Microthyriales</taxon>
        <taxon>Microthyriaceae</taxon>
        <taxon>Microthyrium</taxon>
    </lineage>
</organism>
<comment type="similarity">
    <text evidence="1 3">Belongs to the type-B carboxylesterase/lipase family.</text>
</comment>
<dbReference type="EMBL" id="MU004233">
    <property type="protein sequence ID" value="KAF2671261.1"/>
    <property type="molecule type" value="Genomic_DNA"/>
</dbReference>
<dbReference type="PROSITE" id="PS00122">
    <property type="entry name" value="CARBOXYLESTERASE_B_1"/>
    <property type="match status" value="1"/>
</dbReference>
<dbReference type="Gene3D" id="3.40.50.1820">
    <property type="entry name" value="alpha/beta hydrolase"/>
    <property type="match status" value="2"/>
</dbReference>
<evidence type="ECO:0000256" key="3">
    <source>
        <dbReference type="RuleBase" id="RU361235"/>
    </source>
</evidence>
<dbReference type="InterPro" id="IPR029058">
    <property type="entry name" value="AB_hydrolase_fold"/>
</dbReference>
<protein>
    <recommendedName>
        <fullName evidence="3">Carboxylic ester hydrolase</fullName>
        <ecNumber evidence="3">3.1.1.-</ecNumber>
    </recommendedName>
</protein>
<dbReference type="EC" id="3.1.1.-" evidence="3"/>
<accession>A0A6A6UI77</accession>
<proteinExistence type="inferred from homology"/>
<dbReference type="InterPro" id="IPR002018">
    <property type="entry name" value="CarbesteraseB"/>
</dbReference>
<evidence type="ECO:0000313" key="6">
    <source>
        <dbReference type="Proteomes" id="UP000799302"/>
    </source>
</evidence>
<dbReference type="PANTHER" id="PTHR43918">
    <property type="entry name" value="ACETYLCHOLINESTERASE"/>
    <property type="match status" value="1"/>
</dbReference>
<feature type="domain" description="Carboxylesterase type B" evidence="4">
    <location>
        <begin position="421"/>
        <end position="494"/>
    </location>
</feature>
<keyword evidence="6" id="KW-1185">Reference proteome</keyword>
<evidence type="ECO:0000259" key="4">
    <source>
        <dbReference type="Pfam" id="PF00135"/>
    </source>
</evidence>
<feature type="domain" description="Carboxylesterase type B" evidence="4">
    <location>
        <begin position="28"/>
        <end position="367"/>
    </location>
</feature>
<feature type="signal peptide" evidence="3">
    <location>
        <begin position="1"/>
        <end position="17"/>
    </location>
</feature>
<gene>
    <name evidence="5" type="ORF">BT63DRAFT_211442</name>
</gene>
<dbReference type="Proteomes" id="UP000799302">
    <property type="component" value="Unassembled WGS sequence"/>
</dbReference>
<sequence length="509" mass="54027">MALLSTTLLAIAGLATAHPQQRNVIGETVHTTSGAIQGHASTWQPSVSEYLGIPFAQPPLGPLRWSAPQAYNSNKTIAASKFSPDCAANVAAPLGSVIDHSLPIADIVKAILGQAGDTFSEDCLTLNVWTKPSTSNSTTSSNAKKAVMVWIYGGGFSTGNSAAPTYNGARLAAEQDVIVVSINYRVNIFGFPKARFLPDYNLGLLDQRLGLEWVRSNIEKFGGDTERIMLFGQSAGGASVDMYGYAWTKDPIVNAISPMSGNVPATSTPVGNGSVEWFTVSKRVSCGGEEVGGAASLACMRGKDTETILKAFRNEKGTDSVSFRPLADGKVVFNDYPERLAKGNYVKVPYLTGNTDDEGGISFATSRPPPKVPAKGVSRRQIGGAAQGCGPNGAAGTRSKAGVPSWRYLSSMIFPNSDIGSKGAFHGADIAYVFGTQAFLTKQPDTPEEKKLVNTMMTAWASFAKDPKQGLTKLGWPVYDQAKESLIVLGGRQNSSVKFVKREVFDKGC</sequence>
<dbReference type="Pfam" id="PF00135">
    <property type="entry name" value="COesterase"/>
    <property type="match status" value="2"/>
</dbReference>
<name>A0A6A6UI77_9PEZI</name>
<dbReference type="PANTHER" id="PTHR43918:SF4">
    <property type="entry name" value="CARBOXYLIC ESTER HYDROLASE"/>
    <property type="match status" value="1"/>
</dbReference>
<keyword evidence="3" id="KW-0732">Signal</keyword>
<dbReference type="SUPFAM" id="SSF53474">
    <property type="entry name" value="alpha/beta-Hydrolases"/>
    <property type="match status" value="1"/>
</dbReference>
<evidence type="ECO:0000256" key="2">
    <source>
        <dbReference type="ARBA" id="ARBA00022801"/>
    </source>
</evidence>
<evidence type="ECO:0000313" key="5">
    <source>
        <dbReference type="EMBL" id="KAF2671261.1"/>
    </source>
</evidence>
<dbReference type="GO" id="GO:0052689">
    <property type="term" value="F:carboxylic ester hydrolase activity"/>
    <property type="evidence" value="ECO:0007669"/>
    <property type="project" value="TreeGrafter"/>
</dbReference>
<feature type="chain" id="PRO_5025712791" description="Carboxylic ester hydrolase" evidence="3">
    <location>
        <begin position="18"/>
        <end position="509"/>
    </location>
</feature>
<reference evidence="5" key="1">
    <citation type="journal article" date="2020" name="Stud. Mycol.">
        <title>101 Dothideomycetes genomes: a test case for predicting lifestyles and emergence of pathogens.</title>
        <authorList>
            <person name="Haridas S."/>
            <person name="Albert R."/>
            <person name="Binder M."/>
            <person name="Bloem J."/>
            <person name="Labutti K."/>
            <person name="Salamov A."/>
            <person name="Andreopoulos B."/>
            <person name="Baker S."/>
            <person name="Barry K."/>
            <person name="Bills G."/>
            <person name="Bluhm B."/>
            <person name="Cannon C."/>
            <person name="Castanera R."/>
            <person name="Culley D."/>
            <person name="Daum C."/>
            <person name="Ezra D."/>
            <person name="Gonzalez J."/>
            <person name="Henrissat B."/>
            <person name="Kuo A."/>
            <person name="Liang C."/>
            <person name="Lipzen A."/>
            <person name="Lutzoni F."/>
            <person name="Magnuson J."/>
            <person name="Mondo S."/>
            <person name="Nolan M."/>
            <person name="Ohm R."/>
            <person name="Pangilinan J."/>
            <person name="Park H.-J."/>
            <person name="Ramirez L."/>
            <person name="Alfaro M."/>
            <person name="Sun H."/>
            <person name="Tritt A."/>
            <person name="Yoshinaga Y."/>
            <person name="Zwiers L.-H."/>
            <person name="Turgeon B."/>
            <person name="Goodwin S."/>
            <person name="Spatafora J."/>
            <person name="Crous P."/>
            <person name="Grigoriev I."/>
        </authorList>
    </citation>
    <scope>NUCLEOTIDE SEQUENCE</scope>
    <source>
        <strain evidence="5">CBS 115976</strain>
    </source>
</reference>